<dbReference type="Gene3D" id="3.40.50.300">
    <property type="entry name" value="P-loop containing nucleotide triphosphate hydrolases"/>
    <property type="match status" value="2"/>
</dbReference>
<dbReference type="AlphaFoldDB" id="A0A0N5ANT6"/>
<feature type="transmembrane region" description="Helical" evidence="9">
    <location>
        <begin position="687"/>
        <end position="709"/>
    </location>
</feature>
<feature type="transmembrane region" description="Helical" evidence="9">
    <location>
        <begin position="183"/>
        <end position="204"/>
    </location>
</feature>
<keyword evidence="3" id="KW-0813">Transport</keyword>
<evidence type="ECO:0000256" key="5">
    <source>
        <dbReference type="ARBA" id="ARBA00022741"/>
    </source>
</evidence>
<feature type="transmembrane region" description="Helical" evidence="9">
    <location>
        <begin position="729"/>
        <end position="750"/>
    </location>
</feature>
<feature type="transmembrane region" description="Helical" evidence="9">
    <location>
        <begin position="833"/>
        <end position="852"/>
    </location>
</feature>
<evidence type="ECO:0000259" key="10">
    <source>
        <dbReference type="PROSITE" id="PS50893"/>
    </source>
</evidence>
<feature type="transmembrane region" description="Helical" evidence="9">
    <location>
        <begin position="261"/>
        <end position="285"/>
    </location>
</feature>
<evidence type="ECO:0000256" key="8">
    <source>
        <dbReference type="ARBA" id="ARBA00023136"/>
    </source>
</evidence>
<dbReference type="GO" id="GO:0005743">
    <property type="term" value="C:mitochondrial inner membrane"/>
    <property type="evidence" value="ECO:0007669"/>
    <property type="project" value="TreeGrafter"/>
</dbReference>
<dbReference type="CDD" id="cd03249">
    <property type="entry name" value="ABC_MTABC3_MDL1_MDL2"/>
    <property type="match status" value="2"/>
</dbReference>
<evidence type="ECO:0000256" key="2">
    <source>
        <dbReference type="ARBA" id="ARBA00007577"/>
    </source>
</evidence>
<dbReference type="PROSITE" id="PS00211">
    <property type="entry name" value="ABC_TRANSPORTER_1"/>
    <property type="match status" value="2"/>
</dbReference>
<feature type="transmembrane region" description="Helical" evidence="9">
    <location>
        <begin position="947"/>
        <end position="968"/>
    </location>
</feature>
<accession>A0A0N5ANT6</accession>
<dbReference type="InterPro" id="IPR011527">
    <property type="entry name" value="ABC1_TM_dom"/>
</dbReference>
<evidence type="ECO:0000259" key="11">
    <source>
        <dbReference type="PROSITE" id="PS50929"/>
    </source>
</evidence>
<evidence type="ECO:0000256" key="3">
    <source>
        <dbReference type="ARBA" id="ARBA00022448"/>
    </source>
</evidence>
<dbReference type="GO" id="GO:0016887">
    <property type="term" value="F:ATP hydrolysis activity"/>
    <property type="evidence" value="ECO:0007669"/>
    <property type="project" value="InterPro"/>
</dbReference>
<dbReference type="PROSITE" id="PS50929">
    <property type="entry name" value="ABC_TM1F"/>
    <property type="match status" value="2"/>
</dbReference>
<keyword evidence="4 9" id="KW-0812">Transmembrane</keyword>
<keyword evidence="8 9" id="KW-0472">Membrane</keyword>
<evidence type="ECO:0000256" key="1">
    <source>
        <dbReference type="ARBA" id="ARBA00004141"/>
    </source>
</evidence>
<dbReference type="FunFam" id="3.40.50.300:FF:000302">
    <property type="entry name" value="ATP-binding cassette subfamily B member 5"/>
    <property type="match status" value="1"/>
</dbReference>
<dbReference type="InterPro" id="IPR003439">
    <property type="entry name" value="ABC_transporter-like_ATP-bd"/>
</dbReference>
<keyword evidence="12" id="KW-1185">Reference proteome</keyword>
<dbReference type="FunFam" id="3.40.50.300:FF:000916">
    <property type="entry name" value="ABC transporter B family member 9"/>
    <property type="match status" value="1"/>
</dbReference>
<evidence type="ECO:0000313" key="12">
    <source>
        <dbReference type="Proteomes" id="UP000046393"/>
    </source>
</evidence>
<dbReference type="SUPFAM" id="SSF90123">
    <property type="entry name" value="ABC transporter transmembrane region"/>
    <property type="match status" value="2"/>
</dbReference>
<dbReference type="GO" id="GO:0090374">
    <property type="term" value="P:oligopeptide export from mitochondrion"/>
    <property type="evidence" value="ECO:0007669"/>
    <property type="project" value="TreeGrafter"/>
</dbReference>
<dbReference type="SUPFAM" id="SSF52540">
    <property type="entry name" value="P-loop containing nucleoside triphosphate hydrolases"/>
    <property type="match status" value="2"/>
</dbReference>
<evidence type="ECO:0000256" key="6">
    <source>
        <dbReference type="ARBA" id="ARBA00022840"/>
    </source>
</evidence>
<comment type="similarity">
    <text evidence="2">Belongs to the ABC transporter superfamily. ABCB family. Multidrug resistance exporter (TC 3.A.1.201) subfamily.</text>
</comment>
<organism evidence="12 13">
    <name type="scientific">Syphacia muris</name>
    <dbReference type="NCBI Taxonomy" id="451379"/>
    <lineage>
        <taxon>Eukaryota</taxon>
        <taxon>Metazoa</taxon>
        <taxon>Ecdysozoa</taxon>
        <taxon>Nematoda</taxon>
        <taxon>Chromadorea</taxon>
        <taxon>Rhabditida</taxon>
        <taxon>Spirurina</taxon>
        <taxon>Oxyuridomorpha</taxon>
        <taxon>Oxyuroidea</taxon>
        <taxon>Oxyuridae</taxon>
        <taxon>Syphacia</taxon>
    </lineage>
</organism>
<feature type="domain" description="ABC transporter" evidence="10">
    <location>
        <begin position="360"/>
        <end position="596"/>
    </location>
</feature>
<dbReference type="InterPro" id="IPR003593">
    <property type="entry name" value="AAA+_ATPase"/>
</dbReference>
<evidence type="ECO:0000256" key="9">
    <source>
        <dbReference type="SAM" id="Phobius"/>
    </source>
</evidence>
<feature type="domain" description="ABC transporter" evidence="10">
    <location>
        <begin position="1007"/>
        <end position="1243"/>
    </location>
</feature>
<name>A0A0N5ANT6_9BILA</name>
<dbReference type="CDD" id="cd18578">
    <property type="entry name" value="ABC_6TM_Pgp_ABCB1_D2_like"/>
    <property type="match status" value="1"/>
</dbReference>
<feature type="transmembrane region" description="Helical" evidence="9">
    <location>
        <begin position="905"/>
        <end position="927"/>
    </location>
</feature>
<keyword evidence="7 9" id="KW-1133">Transmembrane helix</keyword>
<sequence length="1247" mass="137996">MLTFSPPNDEKENNESTANKEPYRYATKIDLVLLLVAITLSLTQGALNSISSIIFKDLTNALIVGQAEWDANVFDYPKFYDVIVNSHYLYLTFIILLRSFKMSCWHTVCERQVHIIRKHYLAAVLRQNMAWFDVNEVGELTTRMADGMDRVKDGSGDKLGILFACTANFIGGMAVAFSQSWKITLVMLVKLFLKSIIQHILMFINTSVKTEMSLYEKAGAAAEEAVSGARTVISCNGQKQEIERYSKRLLEAQKHGIRKGLCVALASATVFCVIFVAMAIGFWFGTKLYINGEIEPGQVFSAFWAVIGGAVAIGQAAPQLGVIMSARNAASTIFSVIDRKPEINSQSTEGKKVSSPKGNIEFKNIHFRYPSRPEIKVLEDVSFKVRPGESVALVGHSGCGKSTLVGLLLRYYNAESGSVELDGVPVEQLNVAWLRTVTGVVSQEPILFSATVAENLRLGKEDLTLEEMEKVCRMANAHNFIMELPQGYDTPIGEGGVQLSGGQKQRIAIARALARDPKILLLDEATSALDTESEQIVQHAIEKASAGRTTITIAHRLSTIRNSDNIIVFDHGKIVETGTHAQLLERKGVYLQLVKAQEIEKLKKEKDSLEEDPEEEFKNDDLFLKRYSRASSTTSVSRMSNRVKRSLTGASGSNNSIMDLKEECEENKTSPSGLLEIIRFARDEWPLLIIALGGSLAKGVVFPVFSIIYGSILTKADDADKLRGARNDAIYFTILGVCAGISTFIGGFFFSTSGEKMTRRLRLKLFSHIMKQDGEYFDSLEHASGKLTTRLATDTPNIRAAIDQRLSDVLQCISSLVSGIIIAFSYGPNMAPIGIVTAVVLMSIQTAAAQYLKIRTTQDQKLAEEPSRLSTEAIANHKTVQYLTREKYFYDKFCKQMKPVHIHTLFRGIIQALTYALHISFIFMNFACAYRFGVWLVKGRHASPYTVFQVIEALNCASMSLLAFGAYFPEYVRARFSAGLVFSMLRENPKIDGLSENGAKPPVNGDVHMKKLYFAYPTNKRHMILNGINIDALTGKTVAIVGPSGCGKSTTIQLLERFYDPIDGQIVVDNTDIRSMNISHLRSQIALVGQEPILFNISIKDNIAYGMENVSMEEIQEAAKIANAHSFITEMSEGYDTLVGEKGGKLSGGQKQRIAIARAMVRKPKILLLDEATSALDSESEKIVQEALDRARSGRTCVVIAHRLSSIQNSDLIVVMKRGTVIEQGTHQELLQSEGLYSRLIKKQNLE</sequence>
<evidence type="ECO:0000256" key="4">
    <source>
        <dbReference type="ARBA" id="ARBA00022692"/>
    </source>
</evidence>
<dbReference type="InterPro" id="IPR027417">
    <property type="entry name" value="P-loop_NTPase"/>
</dbReference>
<reference evidence="13" key="1">
    <citation type="submission" date="2017-02" db="UniProtKB">
        <authorList>
            <consortium name="WormBaseParasite"/>
        </authorList>
    </citation>
    <scope>IDENTIFICATION</scope>
</reference>
<dbReference type="CDD" id="cd18577">
    <property type="entry name" value="ABC_6TM_Pgp_ABCB1_D1_like"/>
    <property type="match status" value="1"/>
</dbReference>
<comment type="subcellular location">
    <subcellularLocation>
        <location evidence="1">Membrane</location>
        <topology evidence="1">Multi-pass membrane protein</topology>
    </subcellularLocation>
</comment>
<dbReference type="STRING" id="451379.A0A0N5ANT6"/>
<dbReference type="GO" id="GO:0005524">
    <property type="term" value="F:ATP binding"/>
    <property type="evidence" value="ECO:0007669"/>
    <property type="project" value="UniProtKB-KW"/>
</dbReference>
<proteinExistence type="inferred from homology"/>
<protein>
    <submittedName>
        <fullName evidence="13">ABC transporter family protein</fullName>
    </submittedName>
</protein>
<feature type="transmembrane region" description="Helical" evidence="9">
    <location>
        <begin position="31"/>
        <end position="55"/>
    </location>
</feature>
<dbReference type="Pfam" id="PF00005">
    <property type="entry name" value="ABC_tran"/>
    <property type="match status" value="2"/>
</dbReference>
<keyword evidence="6" id="KW-0067">ATP-binding</keyword>
<dbReference type="PANTHER" id="PTHR43394">
    <property type="entry name" value="ATP-DEPENDENT PERMEASE MDL1, MITOCHONDRIAL"/>
    <property type="match status" value="1"/>
</dbReference>
<dbReference type="InterPro" id="IPR036640">
    <property type="entry name" value="ABC1_TM_sf"/>
</dbReference>
<dbReference type="Pfam" id="PF00664">
    <property type="entry name" value="ABC_membrane"/>
    <property type="match status" value="2"/>
</dbReference>
<feature type="transmembrane region" description="Helical" evidence="9">
    <location>
        <begin position="159"/>
        <end position="177"/>
    </location>
</feature>
<dbReference type="Gene3D" id="1.20.1560.10">
    <property type="entry name" value="ABC transporter type 1, transmembrane domain"/>
    <property type="match status" value="1"/>
</dbReference>
<feature type="transmembrane region" description="Helical" evidence="9">
    <location>
        <begin position="297"/>
        <end position="317"/>
    </location>
</feature>
<evidence type="ECO:0000313" key="13">
    <source>
        <dbReference type="WBParaSite" id="SMUV_0000628501-mRNA-1"/>
    </source>
</evidence>
<dbReference type="WBParaSite" id="SMUV_0000628501-mRNA-1">
    <property type="protein sequence ID" value="SMUV_0000628501-mRNA-1"/>
    <property type="gene ID" value="SMUV_0000628501"/>
</dbReference>
<dbReference type="Proteomes" id="UP000046393">
    <property type="component" value="Unplaced"/>
</dbReference>
<feature type="transmembrane region" description="Helical" evidence="9">
    <location>
        <begin position="809"/>
        <end position="827"/>
    </location>
</feature>
<dbReference type="PANTHER" id="PTHR43394:SF27">
    <property type="entry name" value="ATP-DEPENDENT TRANSLOCASE ABCB1-LIKE"/>
    <property type="match status" value="1"/>
</dbReference>
<dbReference type="GO" id="GO:0015421">
    <property type="term" value="F:ABC-type oligopeptide transporter activity"/>
    <property type="evidence" value="ECO:0007669"/>
    <property type="project" value="TreeGrafter"/>
</dbReference>
<dbReference type="InterPro" id="IPR039421">
    <property type="entry name" value="Type_1_exporter"/>
</dbReference>
<dbReference type="PROSITE" id="PS50893">
    <property type="entry name" value="ABC_TRANSPORTER_2"/>
    <property type="match status" value="2"/>
</dbReference>
<feature type="domain" description="ABC transmembrane type-1" evidence="11">
    <location>
        <begin position="35"/>
        <end position="325"/>
    </location>
</feature>
<dbReference type="SMART" id="SM00382">
    <property type="entry name" value="AAA"/>
    <property type="match status" value="2"/>
</dbReference>
<keyword evidence="5" id="KW-0547">Nucleotide-binding</keyword>
<dbReference type="InterPro" id="IPR017871">
    <property type="entry name" value="ABC_transporter-like_CS"/>
</dbReference>
<evidence type="ECO:0000256" key="7">
    <source>
        <dbReference type="ARBA" id="ARBA00022989"/>
    </source>
</evidence>
<feature type="domain" description="ABC transmembrane type-1" evidence="11">
    <location>
        <begin position="689"/>
        <end position="973"/>
    </location>
</feature>
<feature type="transmembrane region" description="Helical" evidence="9">
    <location>
        <begin position="79"/>
        <end position="97"/>
    </location>
</feature>